<protein>
    <submittedName>
        <fullName evidence="1">DNA alkylation repair protein</fullName>
    </submittedName>
</protein>
<dbReference type="CDD" id="cd06561">
    <property type="entry name" value="AlkD_like"/>
    <property type="match status" value="1"/>
</dbReference>
<proteinExistence type="predicted"/>
<accession>A0A9D2L6T3</accession>
<gene>
    <name evidence="1" type="ORF">H9716_03745</name>
</gene>
<evidence type="ECO:0000313" key="2">
    <source>
        <dbReference type="Proteomes" id="UP000886804"/>
    </source>
</evidence>
<reference evidence="1" key="1">
    <citation type="journal article" date="2021" name="PeerJ">
        <title>Extensive microbial diversity within the chicken gut microbiome revealed by metagenomics and culture.</title>
        <authorList>
            <person name="Gilroy R."/>
            <person name="Ravi A."/>
            <person name="Getino M."/>
            <person name="Pursley I."/>
            <person name="Horton D.L."/>
            <person name="Alikhan N.F."/>
            <person name="Baker D."/>
            <person name="Gharbi K."/>
            <person name="Hall N."/>
            <person name="Watson M."/>
            <person name="Adriaenssens E.M."/>
            <person name="Foster-Nyarko E."/>
            <person name="Jarju S."/>
            <person name="Secka A."/>
            <person name="Antonio M."/>
            <person name="Oren A."/>
            <person name="Chaudhuri R.R."/>
            <person name="La Ragione R."/>
            <person name="Hildebrand F."/>
            <person name="Pallen M.J."/>
        </authorList>
    </citation>
    <scope>NUCLEOTIDE SEQUENCE</scope>
    <source>
        <strain evidence="1">CHK188-4685</strain>
    </source>
</reference>
<dbReference type="EMBL" id="DWYS01000047">
    <property type="protein sequence ID" value="HJB06956.1"/>
    <property type="molecule type" value="Genomic_DNA"/>
</dbReference>
<dbReference type="InterPro" id="IPR016024">
    <property type="entry name" value="ARM-type_fold"/>
</dbReference>
<evidence type="ECO:0000313" key="1">
    <source>
        <dbReference type="EMBL" id="HJB06956.1"/>
    </source>
</evidence>
<sequence>MENRLGEIHRKIAELSEDKYREFNKKLLPGIADVAGVRLPALRKLAGQLAKEGWQQWSEQMKAGWERGELCHEERILWGLIFASGARTWKEALPFVRDYLPAIDSWAVCDTVCGTLKAARNTREESWPFVCSCLKSDQEYVCRTGSVLLLSHFLEKEYCRRAFLGMEERGSRAYYSNMAAAWALSLYYLKFPEDTLAYLKESRLDDWTYNKALQKICESLRPSPETREMIRSMKRKKS</sequence>
<organism evidence="1 2">
    <name type="scientific">Candidatus Enterocloster faecavium</name>
    <dbReference type="NCBI Taxonomy" id="2838560"/>
    <lineage>
        <taxon>Bacteria</taxon>
        <taxon>Bacillati</taxon>
        <taxon>Bacillota</taxon>
        <taxon>Clostridia</taxon>
        <taxon>Lachnospirales</taxon>
        <taxon>Lachnospiraceae</taxon>
        <taxon>Enterocloster</taxon>
    </lineage>
</organism>
<dbReference type="Proteomes" id="UP000886804">
    <property type="component" value="Unassembled WGS sequence"/>
</dbReference>
<dbReference type="SUPFAM" id="SSF48371">
    <property type="entry name" value="ARM repeat"/>
    <property type="match status" value="1"/>
</dbReference>
<dbReference type="PANTHER" id="PTHR34070">
    <property type="entry name" value="ARMADILLO-TYPE FOLD"/>
    <property type="match status" value="1"/>
</dbReference>
<reference evidence="1" key="2">
    <citation type="submission" date="2021-04" db="EMBL/GenBank/DDBJ databases">
        <authorList>
            <person name="Gilroy R."/>
        </authorList>
    </citation>
    <scope>NUCLEOTIDE SEQUENCE</scope>
    <source>
        <strain evidence="1">CHK188-4685</strain>
    </source>
</reference>
<dbReference type="InterPro" id="IPR014825">
    <property type="entry name" value="DNA_alkylation"/>
</dbReference>
<dbReference type="PANTHER" id="PTHR34070:SF1">
    <property type="entry name" value="DNA ALKYLATION REPAIR PROTEIN"/>
    <property type="match status" value="1"/>
</dbReference>
<dbReference type="Pfam" id="PF08713">
    <property type="entry name" value="DNA_alkylation"/>
    <property type="match status" value="1"/>
</dbReference>
<dbReference type="AlphaFoldDB" id="A0A9D2L6T3"/>
<dbReference type="Gene3D" id="1.25.10.90">
    <property type="match status" value="1"/>
</dbReference>
<name>A0A9D2L6T3_9FIRM</name>
<comment type="caution">
    <text evidence="1">The sequence shown here is derived from an EMBL/GenBank/DDBJ whole genome shotgun (WGS) entry which is preliminary data.</text>
</comment>